<comment type="caution">
    <text evidence="2">The sequence shown here is derived from an EMBL/GenBank/DDBJ whole genome shotgun (WGS) entry which is preliminary data.</text>
</comment>
<gene>
    <name evidence="2" type="ORF">FWK35_00032664</name>
</gene>
<name>A0A6G0Y0J5_APHCR</name>
<dbReference type="EMBL" id="VUJU01006988">
    <property type="protein sequence ID" value="KAF0747019.1"/>
    <property type="molecule type" value="Genomic_DNA"/>
</dbReference>
<evidence type="ECO:0000313" key="2">
    <source>
        <dbReference type="EMBL" id="KAF0747019.1"/>
    </source>
</evidence>
<dbReference type="AlphaFoldDB" id="A0A6G0Y0J5"/>
<accession>A0A6G0Y0J5</accession>
<evidence type="ECO:0000256" key="1">
    <source>
        <dbReference type="SAM" id="MobiDB-lite"/>
    </source>
</evidence>
<feature type="region of interest" description="Disordered" evidence="1">
    <location>
        <begin position="85"/>
        <end position="109"/>
    </location>
</feature>
<keyword evidence="3" id="KW-1185">Reference proteome</keyword>
<feature type="compositionally biased region" description="Acidic residues" evidence="1">
    <location>
        <begin position="89"/>
        <end position="109"/>
    </location>
</feature>
<feature type="non-terminal residue" evidence="2">
    <location>
        <position position="1"/>
    </location>
</feature>
<organism evidence="2 3">
    <name type="scientific">Aphis craccivora</name>
    <name type="common">Cowpea aphid</name>
    <dbReference type="NCBI Taxonomy" id="307492"/>
    <lineage>
        <taxon>Eukaryota</taxon>
        <taxon>Metazoa</taxon>
        <taxon>Ecdysozoa</taxon>
        <taxon>Arthropoda</taxon>
        <taxon>Hexapoda</taxon>
        <taxon>Insecta</taxon>
        <taxon>Pterygota</taxon>
        <taxon>Neoptera</taxon>
        <taxon>Paraneoptera</taxon>
        <taxon>Hemiptera</taxon>
        <taxon>Sternorrhyncha</taxon>
        <taxon>Aphidomorpha</taxon>
        <taxon>Aphidoidea</taxon>
        <taxon>Aphididae</taxon>
        <taxon>Aphidini</taxon>
        <taxon>Aphis</taxon>
        <taxon>Aphis</taxon>
    </lineage>
</organism>
<proteinExistence type="predicted"/>
<dbReference type="OrthoDB" id="6629688at2759"/>
<reference evidence="2 3" key="1">
    <citation type="submission" date="2019-08" db="EMBL/GenBank/DDBJ databases">
        <title>Whole genome of Aphis craccivora.</title>
        <authorList>
            <person name="Voronova N.V."/>
            <person name="Shulinski R.S."/>
            <person name="Bandarenka Y.V."/>
            <person name="Zhorov D.G."/>
            <person name="Warner D."/>
        </authorList>
    </citation>
    <scope>NUCLEOTIDE SEQUENCE [LARGE SCALE GENOMIC DNA]</scope>
    <source>
        <strain evidence="2">180601</strain>
        <tissue evidence="2">Whole Body</tissue>
    </source>
</reference>
<dbReference type="Proteomes" id="UP000478052">
    <property type="component" value="Unassembled WGS sequence"/>
</dbReference>
<evidence type="ECO:0000313" key="3">
    <source>
        <dbReference type="Proteomes" id="UP000478052"/>
    </source>
</evidence>
<protein>
    <submittedName>
        <fullName evidence="2">Uncharacterized protein</fullName>
    </submittedName>
</protein>
<sequence>LKILNAAYKNLSNILNAVKALDLVVMLFCLGKLNMSGNCMAVMAGRIIVKMALRDHDYVIPANHEEVPNLNLFLQDHTYAQRPVIQIQEQEEEEDQSQAEEQEQDQLQA</sequence>